<dbReference type="Proteomes" id="UP000326354">
    <property type="component" value="Chromosome"/>
</dbReference>
<proteinExistence type="predicted"/>
<gene>
    <name evidence="1" type="ORF">UABAM_01630</name>
</gene>
<evidence type="ECO:0000313" key="2">
    <source>
        <dbReference type="Proteomes" id="UP000326354"/>
    </source>
</evidence>
<keyword evidence="2" id="KW-1185">Reference proteome</keyword>
<accession>A0A5S9IJZ8</accession>
<sequence>MYKVLILICITFFCGGCALIIPGGAVVRFLLLTI</sequence>
<name>A0A5S9IJZ8_UABAM</name>
<protein>
    <submittedName>
        <fullName evidence="1">Uncharacterized protein</fullName>
    </submittedName>
</protein>
<reference evidence="1 2" key="1">
    <citation type="submission" date="2019-08" db="EMBL/GenBank/DDBJ databases">
        <title>Complete genome sequence of Candidatus Uab amorphum.</title>
        <authorList>
            <person name="Shiratori T."/>
            <person name="Suzuki S."/>
            <person name="Kakizawa Y."/>
            <person name="Ishida K."/>
        </authorList>
    </citation>
    <scope>NUCLEOTIDE SEQUENCE [LARGE SCALE GENOMIC DNA]</scope>
    <source>
        <strain evidence="1 2">SRT547</strain>
    </source>
</reference>
<dbReference type="AlphaFoldDB" id="A0A5S9IJZ8"/>
<organism evidence="1 2">
    <name type="scientific">Uabimicrobium amorphum</name>
    <dbReference type="NCBI Taxonomy" id="2596890"/>
    <lineage>
        <taxon>Bacteria</taxon>
        <taxon>Pseudomonadati</taxon>
        <taxon>Planctomycetota</taxon>
        <taxon>Candidatus Uabimicrobiia</taxon>
        <taxon>Candidatus Uabimicrobiales</taxon>
        <taxon>Candidatus Uabimicrobiaceae</taxon>
        <taxon>Candidatus Uabimicrobium</taxon>
    </lineage>
</organism>
<dbReference type="EMBL" id="AP019860">
    <property type="protein sequence ID" value="BBM83279.1"/>
    <property type="molecule type" value="Genomic_DNA"/>
</dbReference>
<dbReference type="KEGG" id="uam:UABAM_01630"/>
<evidence type="ECO:0000313" key="1">
    <source>
        <dbReference type="EMBL" id="BBM83279.1"/>
    </source>
</evidence>